<name>A0A6N8HY94_9FIRM</name>
<dbReference type="EC" id="2.4.1.250" evidence="3"/>
<dbReference type="InterPro" id="IPR028098">
    <property type="entry name" value="Glyco_trans_4-like_N"/>
</dbReference>
<dbReference type="SUPFAM" id="SSF53756">
    <property type="entry name" value="UDP-Glycosyltransferase/glycogen phosphorylase"/>
    <property type="match status" value="1"/>
</dbReference>
<evidence type="ECO:0000259" key="2">
    <source>
        <dbReference type="Pfam" id="PF13439"/>
    </source>
</evidence>
<dbReference type="PANTHER" id="PTHR45947">
    <property type="entry name" value="SULFOQUINOVOSYL TRANSFERASE SQD2"/>
    <property type="match status" value="1"/>
</dbReference>
<dbReference type="GO" id="GO:0102710">
    <property type="term" value="F:D-inositol-3-phosphate glycosyltransferase activity"/>
    <property type="evidence" value="ECO:0007669"/>
    <property type="project" value="UniProtKB-EC"/>
</dbReference>
<dbReference type="AlphaFoldDB" id="A0A6N8HY94"/>
<sequence length="448" mass="51017">MKILLVNKFHYPKGGAETYYFTLADALKNSGHEVVYFSMLNPKNIPCRQSPFFVSNVDYNEKNVRAIQKIRFGFRLVYSLEAKKKMERLIQQEKPDLAVLNLVHRQITLSILEPLKRHGIPVVFVAHDLVFLCPNCTMLSHGAVCERCSGGCFLPCILKKCVKNSRIKSVLAAMEACFLRWKKLYDRVDLYLSPSFFLQDKMTEAGFTRKPICFLRNPLPIGTIYRMPEHCGDSLLYFGRLSPEKGILTLLKALKEADPRASMGLTVAGDGPQRPELERFTAENGLTESVRFVGFQSGQALQKLLEQCKCVVLPSEWYENCPYSILEAMAKGRPCIVSNLGGLPELVEDGVTGYIFKAGSAGSLREAIAKLYRLDDQEYAEMCKNALERAKKEFSAERYLEKFFQEYKSLSQHGGNHHESSARIDYRHLPLQRPLQHVRLLCRPDQKK</sequence>
<dbReference type="EMBL" id="VWXL01000047">
    <property type="protein sequence ID" value="MVB10732.1"/>
    <property type="molecule type" value="Genomic_DNA"/>
</dbReference>
<dbReference type="InterPro" id="IPR001296">
    <property type="entry name" value="Glyco_trans_1"/>
</dbReference>
<dbReference type="Pfam" id="PF13439">
    <property type="entry name" value="Glyco_transf_4"/>
    <property type="match status" value="1"/>
</dbReference>
<dbReference type="OrthoDB" id="9772485at2"/>
<reference evidence="3 4" key="1">
    <citation type="submission" date="2019-09" db="EMBL/GenBank/DDBJ databases">
        <title>Genome sequence of Clostridium sp. EA1.</title>
        <authorList>
            <person name="Poehlein A."/>
            <person name="Bengelsdorf F.R."/>
            <person name="Daniel R."/>
        </authorList>
    </citation>
    <scope>NUCLEOTIDE SEQUENCE [LARGE SCALE GENOMIC DNA]</scope>
    <source>
        <strain evidence="3 4">EA1</strain>
    </source>
</reference>
<proteinExistence type="predicted"/>
<feature type="domain" description="Glycosyltransferase subfamily 4-like N-terminal" evidence="2">
    <location>
        <begin position="14"/>
        <end position="218"/>
    </location>
</feature>
<keyword evidence="3" id="KW-0328">Glycosyltransferase</keyword>
<dbReference type="Gene3D" id="3.40.50.2000">
    <property type="entry name" value="Glycogen Phosphorylase B"/>
    <property type="match status" value="2"/>
</dbReference>
<dbReference type="InterPro" id="IPR050194">
    <property type="entry name" value="Glycosyltransferase_grp1"/>
</dbReference>
<comment type="caution">
    <text evidence="3">The sequence shown here is derived from an EMBL/GenBank/DDBJ whole genome shotgun (WGS) entry which is preliminary data.</text>
</comment>
<dbReference type="RefSeq" id="WP_156990207.1">
    <property type="nucleotide sequence ID" value="NZ_VWXL01000047.1"/>
</dbReference>
<organism evidence="3 4">
    <name type="scientific">Caproicibacter fermentans</name>
    <dbReference type="NCBI Taxonomy" id="2576756"/>
    <lineage>
        <taxon>Bacteria</taxon>
        <taxon>Bacillati</taxon>
        <taxon>Bacillota</taxon>
        <taxon>Clostridia</taxon>
        <taxon>Eubacteriales</taxon>
        <taxon>Acutalibacteraceae</taxon>
        <taxon>Caproicibacter</taxon>
    </lineage>
</organism>
<keyword evidence="3" id="KW-0808">Transferase</keyword>
<keyword evidence="4" id="KW-1185">Reference proteome</keyword>
<protein>
    <submittedName>
        <fullName evidence="3">D-inositol-3-phosphate glycosyltransferase</fullName>
        <ecNumber evidence="3">2.4.1.250</ecNumber>
    </submittedName>
</protein>
<evidence type="ECO:0000313" key="4">
    <source>
        <dbReference type="Proteomes" id="UP000469440"/>
    </source>
</evidence>
<evidence type="ECO:0000259" key="1">
    <source>
        <dbReference type="Pfam" id="PF00534"/>
    </source>
</evidence>
<feature type="domain" description="Glycosyl transferase family 1" evidence="1">
    <location>
        <begin position="235"/>
        <end position="386"/>
    </location>
</feature>
<dbReference type="PANTHER" id="PTHR45947:SF3">
    <property type="entry name" value="SULFOQUINOVOSYL TRANSFERASE SQD2"/>
    <property type="match status" value="1"/>
</dbReference>
<dbReference type="Proteomes" id="UP000469440">
    <property type="component" value="Unassembled WGS sequence"/>
</dbReference>
<accession>A0A6N8HY94</accession>
<gene>
    <name evidence="3" type="primary">mshA_1</name>
    <name evidence="3" type="ORF">CAFE_14300</name>
</gene>
<evidence type="ECO:0000313" key="3">
    <source>
        <dbReference type="EMBL" id="MVB10732.1"/>
    </source>
</evidence>
<dbReference type="Pfam" id="PF00534">
    <property type="entry name" value="Glycos_transf_1"/>
    <property type="match status" value="1"/>
</dbReference>